<name>A0ABU7P819_9ACTN</name>
<accession>A0ABU7P819</accession>
<proteinExistence type="predicted"/>
<dbReference type="RefSeq" id="WP_330793281.1">
    <property type="nucleotide sequence ID" value="NZ_JAZEWV010000003.1"/>
</dbReference>
<reference evidence="1 2" key="1">
    <citation type="submission" date="2023-12" db="EMBL/GenBank/DDBJ databases">
        <title>Streptomyces sp. V4-01.</title>
        <authorList>
            <person name="Somphong A."/>
            <person name="Phongsopitanun W."/>
        </authorList>
    </citation>
    <scope>NUCLEOTIDE SEQUENCE [LARGE SCALE GENOMIC DNA]</scope>
    <source>
        <strain evidence="1 2">V4-01</strain>
    </source>
</reference>
<protein>
    <submittedName>
        <fullName evidence="1">Uncharacterized protein</fullName>
    </submittedName>
</protein>
<keyword evidence="2" id="KW-1185">Reference proteome</keyword>
<dbReference type="Proteomes" id="UP001344658">
    <property type="component" value="Unassembled WGS sequence"/>
</dbReference>
<dbReference type="EMBL" id="JAZEWV010000003">
    <property type="protein sequence ID" value="MEE4541392.1"/>
    <property type="molecule type" value="Genomic_DNA"/>
</dbReference>
<gene>
    <name evidence="1" type="ORF">V2S66_05350</name>
</gene>
<evidence type="ECO:0000313" key="1">
    <source>
        <dbReference type="EMBL" id="MEE4541392.1"/>
    </source>
</evidence>
<sequence length="67" mass="7041">MPPTDQLGNAGDDFDPAAMLWAPGIDYIRAWREATDAAADLLDALTATGIDVTTISGPGRRTEHVAS</sequence>
<evidence type="ECO:0000313" key="2">
    <source>
        <dbReference type="Proteomes" id="UP001344658"/>
    </source>
</evidence>
<organism evidence="1 2">
    <name type="scientific">Actinacidiphila polyblastidii</name>
    <dbReference type="NCBI Taxonomy" id="3110430"/>
    <lineage>
        <taxon>Bacteria</taxon>
        <taxon>Bacillati</taxon>
        <taxon>Actinomycetota</taxon>
        <taxon>Actinomycetes</taxon>
        <taxon>Kitasatosporales</taxon>
        <taxon>Streptomycetaceae</taxon>
        <taxon>Actinacidiphila</taxon>
    </lineage>
</organism>
<comment type="caution">
    <text evidence="1">The sequence shown here is derived from an EMBL/GenBank/DDBJ whole genome shotgun (WGS) entry which is preliminary data.</text>
</comment>